<dbReference type="Pfam" id="PF00439">
    <property type="entry name" value="Bromodomain"/>
    <property type="match status" value="1"/>
</dbReference>
<organism evidence="6 7">
    <name type="scientific">Rubroshorea leprosula</name>
    <dbReference type="NCBI Taxonomy" id="152421"/>
    <lineage>
        <taxon>Eukaryota</taxon>
        <taxon>Viridiplantae</taxon>
        <taxon>Streptophyta</taxon>
        <taxon>Embryophyta</taxon>
        <taxon>Tracheophyta</taxon>
        <taxon>Spermatophyta</taxon>
        <taxon>Magnoliopsida</taxon>
        <taxon>eudicotyledons</taxon>
        <taxon>Gunneridae</taxon>
        <taxon>Pentapetalae</taxon>
        <taxon>rosids</taxon>
        <taxon>malvids</taxon>
        <taxon>Malvales</taxon>
        <taxon>Dipterocarpaceae</taxon>
        <taxon>Rubroshorea</taxon>
    </lineage>
</organism>
<gene>
    <name evidence="6" type="ORF">SLEP1_g7825</name>
</gene>
<keyword evidence="1 2" id="KW-0103">Bromodomain</keyword>
<dbReference type="Gene3D" id="1.20.920.10">
    <property type="entry name" value="Bromodomain-like"/>
    <property type="match status" value="1"/>
</dbReference>
<keyword evidence="3" id="KW-0175">Coiled coil</keyword>
<evidence type="ECO:0000313" key="7">
    <source>
        <dbReference type="Proteomes" id="UP001054252"/>
    </source>
</evidence>
<dbReference type="SMART" id="SM00297">
    <property type="entry name" value="BROMO"/>
    <property type="match status" value="1"/>
</dbReference>
<dbReference type="PROSITE" id="PS50014">
    <property type="entry name" value="BROMODOMAIN_2"/>
    <property type="match status" value="1"/>
</dbReference>
<dbReference type="PANTHER" id="PTHR46136:SF19">
    <property type="entry name" value="TRANSCRIPTION FACTOR GTE12"/>
    <property type="match status" value="1"/>
</dbReference>
<dbReference type="SUPFAM" id="SSF47370">
    <property type="entry name" value="Bromodomain"/>
    <property type="match status" value="1"/>
</dbReference>
<dbReference type="EMBL" id="BPVZ01000008">
    <property type="protein sequence ID" value="GKU94310.1"/>
    <property type="molecule type" value="Genomic_DNA"/>
</dbReference>
<dbReference type="Proteomes" id="UP001054252">
    <property type="component" value="Unassembled WGS sequence"/>
</dbReference>
<evidence type="ECO:0000256" key="4">
    <source>
        <dbReference type="SAM" id="MobiDB-lite"/>
    </source>
</evidence>
<dbReference type="InterPro" id="IPR001487">
    <property type="entry name" value="Bromodomain"/>
</dbReference>
<feature type="domain" description="Bromo" evidence="5">
    <location>
        <begin position="112"/>
        <end position="184"/>
    </location>
</feature>
<dbReference type="InterPro" id="IPR052442">
    <property type="entry name" value="Env_Response_Regulator"/>
</dbReference>
<comment type="caution">
    <text evidence="6">The sequence shown here is derived from an EMBL/GenBank/DDBJ whole genome shotgun (WGS) entry which is preliminary data.</text>
</comment>
<sequence length="575" mass="63205">MVAVTKIKIKCPTIPGPQPCEFGRQPSVHKERGENRSVDSNGQLDIENEQKCLASSLGKKKFLAAGDSRETFFVKGAKKRGPEEMMDGLQEKRQKMDRAMTLQCSAVLKELMSDRWISIFSKPVDPVALNIPDYFSIITSPMDLGTVKCKLGNNTYLDIEDFAADIRLTFSNAMLYNPANNCVHKLAKKLSNKFEARWKTLKGEKSRVGEGKVSSMRMKGNNELRQNSLKAPLLHRNTLCAEAAEAVHCKPVPSYTSNRLGKKLSKGINSGGERPWVTISNKTAVGSGPSKCSTCGSISCQCSLIHDSNHASSSDITSERSMSGDHRACTTDASQLDCLAKSTLTSQMSKSDPDSDGAMSAFDDGHGCLSSELKIPATDAAVSEGLTTTFDVQMSPSKALRAALLKTRFADTILKAQQKTLLDHGDKADPIKIQQEKERMERRQREEKARIEAQIQAAKAAIAAAELKAEMELKKKRERDREAARIALQKVEKTVEFEQNLEILKELEMLSGCSLSTYCLYHKGRSHQTVSGALEGTGIGNPLQLVGLSIKDEYLDDEDEEEATMNEDGEEGEIL</sequence>
<accession>A0AAV5I5N2</accession>
<proteinExistence type="predicted"/>
<evidence type="ECO:0000256" key="3">
    <source>
        <dbReference type="SAM" id="Coils"/>
    </source>
</evidence>
<keyword evidence="7" id="KW-1185">Reference proteome</keyword>
<evidence type="ECO:0000256" key="1">
    <source>
        <dbReference type="ARBA" id="ARBA00023117"/>
    </source>
</evidence>
<feature type="coiled-coil region" evidence="3">
    <location>
        <begin position="434"/>
        <end position="494"/>
    </location>
</feature>
<dbReference type="PANTHER" id="PTHR46136">
    <property type="entry name" value="TRANSCRIPTION FACTOR GTE8"/>
    <property type="match status" value="1"/>
</dbReference>
<dbReference type="PRINTS" id="PR00503">
    <property type="entry name" value="BROMODOMAIN"/>
</dbReference>
<protein>
    <recommendedName>
        <fullName evidence="5">Bromo domain-containing protein</fullName>
    </recommendedName>
</protein>
<evidence type="ECO:0000259" key="5">
    <source>
        <dbReference type="PROSITE" id="PS50014"/>
    </source>
</evidence>
<reference evidence="6 7" key="1">
    <citation type="journal article" date="2021" name="Commun. Biol.">
        <title>The genome of Shorea leprosula (Dipterocarpaceae) highlights the ecological relevance of drought in aseasonal tropical rainforests.</title>
        <authorList>
            <person name="Ng K.K.S."/>
            <person name="Kobayashi M.J."/>
            <person name="Fawcett J.A."/>
            <person name="Hatakeyama M."/>
            <person name="Paape T."/>
            <person name="Ng C.H."/>
            <person name="Ang C.C."/>
            <person name="Tnah L.H."/>
            <person name="Lee C.T."/>
            <person name="Nishiyama T."/>
            <person name="Sese J."/>
            <person name="O'Brien M.J."/>
            <person name="Copetti D."/>
            <person name="Mohd Noor M.I."/>
            <person name="Ong R.C."/>
            <person name="Putra M."/>
            <person name="Sireger I.Z."/>
            <person name="Indrioko S."/>
            <person name="Kosugi Y."/>
            <person name="Izuno A."/>
            <person name="Isagi Y."/>
            <person name="Lee S.L."/>
            <person name="Shimizu K.K."/>
        </authorList>
    </citation>
    <scope>NUCLEOTIDE SEQUENCE [LARGE SCALE GENOMIC DNA]</scope>
    <source>
        <strain evidence="6">214</strain>
    </source>
</reference>
<name>A0AAV5I5N2_9ROSI</name>
<evidence type="ECO:0000256" key="2">
    <source>
        <dbReference type="PROSITE-ProRule" id="PRU00035"/>
    </source>
</evidence>
<dbReference type="AlphaFoldDB" id="A0AAV5I5N2"/>
<feature type="compositionally biased region" description="Basic and acidic residues" evidence="4">
    <location>
        <begin position="28"/>
        <end position="37"/>
    </location>
</feature>
<dbReference type="InterPro" id="IPR036427">
    <property type="entry name" value="Bromodomain-like_sf"/>
</dbReference>
<evidence type="ECO:0000313" key="6">
    <source>
        <dbReference type="EMBL" id="GKU94310.1"/>
    </source>
</evidence>
<feature type="region of interest" description="Disordered" evidence="4">
    <location>
        <begin position="16"/>
        <end position="44"/>
    </location>
</feature>